<name>A0ABX8FA52_9BACI</name>
<dbReference type="EMBL" id="CP071709">
    <property type="protein sequence ID" value="QVY60341.1"/>
    <property type="molecule type" value="Genomic_DNA"/>
</dbReference>
<dbReference type="RefSeq" id="WP_180320201.1">
    <property type="nucleotide sequence ID" value="NZ_CANKUS010000003.1"/>
</dbReference>
<gene>
    <name evidence="1" type="ORF">J1899_15110</name>
</gene>
<sequence>MGKFVSIFVIGLSGYLFFQNRYRLLNFVLSNVWLRRFVVGSFLNMPGMRDRMMNSVFR</sequence>
<keyword evidence="2" id="KW-1185">Reference proteome</keyword>
<evidence type="ECO:0000313" key="1">
    <source>
        <dbReference type="EMBL" id="QVY60341.1"/>
    </source>
</evidence>
<proteinExistence type="predicted"/>
<organism evidence="1 2">
    <name type="scientific">Cytobacillus gottheilii</name>
    <dbReference type="NCBI Taxonomy" id="859144"/>
    <lineage>
        <taxon>Bacteria</taxon>
        <taxon>Bacillati</taxon>
        <taxon>Bacillota</taxon>
        <taxon>Bacilli</taxon>
        <taxon>Bacillales</taxon>
        <taxon>Bacillaceae</taxon>
        <taxon>Cytobacillus</taxon>
    </lineage>
</organism>
<accession>A0ABX8FA52</accession>
<dbReference type="Proteomes" id="UP000679247">
    <property type="component" value="Chromosome"/>
</dbReference>
<protein>
    <recommendedName>
        <fullName evidence="3">Na+/H+ antiporter</fullName>
    </recommendedName>
</protein>
<evidence type="ECO:0008006" key="3">
    <source>
        <dbReference type="Google" id="ProtNLM"/>
    </source>
</evidence>
<reference evidence="1 2" key="1">
    <citation type="submission" date="2021-03" db="EMBL/GenBank/DDBJ databases">
        <title>The first data on the complete genome of the tetrodotoxin-producing bacterium.</title>
        <authorList>
            <person name="Melnikova D.I."/>
            <person name="Nijland R."/>
            <person name="Magarlamov T.Y."/>
        </authorList>
    </citation>
    <scope>NUCLEOTIDE SEQUENCE [LARGE SCALE GENOMIC DNA]</scope>
    <source>
        <strain evidence="1 2">1839</strain>
    </source>
</reference>
<evidence type="ECO:0000313" key="2">
    <source>
        <dbReference type="Proteomes" id="UP000679247"/>
    </source>
</evidence>